<dbReference type="Gene3D" id="3.40.390.10">
    <property type="entry name" value="Collagenase (Catalytic Domain)"/>
    <property type="match status" value="1"/>
</dbReference>
<dbReference type="RefSeq" id="WP_001539493.1">
    <property type="nucleotide sequence ID" value="NZ_KE136863.1"/>
</dbReference>
<name>S1PC70_ECOLX</name>
<dbReference type="GO" id="GO:0004222">
    <property type="term" value="F:metalloendopeptidase activity"/>
    <property type="evidence" value="ECO:0007669"/>
    <property type="project" value="InterPro"/>
</dbReference>
<dbReference type="AlphaFoldDB" id="S1PC70"/>
<dbReference type="HOGENOM" id="CLU_1127719_0_0_6"/>
<organism evidence="2 3">
    <name type="scientific">Escherichia coli KTE182</name>
    <dbReference type="NCBI Taxonomy" id="1181728"/>
    <lineage>
        <taxon>Bacteria</taxon>
        <taxon>Pseudomonadati</taxon>
        <taxon>Pseudomonadota</taxon>
        <taxon>Gammaproteobacteria</taxon>
        <taxon>Enterobacterales</taxon>
        <taxon>Enterobacteriaceae</taxon>
        <taxon>Escherichia</taxon>
    </lineage>
</organism>
<dbReference type="Proteomes" id="UP000014179">
    <property type="component" value="Unassembled WGS sequence"/>
</dbReference>
<comment type="caution">
    <text evidence="2">The sequence shown here is derived from an EMBL/GenBank/DDBJ whole genome shotgun (WGS) entry which is preliminary data.</text>
</comment>
<dbReference type="SMART" id="SM01351">
    <property type="entry name" value="Aspzincin_M35"/>
    <property type="match status" value="1"/>
</dbReference>
<evidence type="ECO:0000259" key="1">
    <source>
        <dbReference type="SMART" id="SM01351"/>
    </source>
</evidence>
<protein>
    <recommendedName>
        <fullName evidence="1">Lysine-specific metallo-endopeptidase domain-containing protein</fullName>
    </recommendedName>
</protein>
<evidence type="ECO:0000313" key="2">
    <source>
        <dbReference type="EMBL" id="EOW95653.1"/>
    </source>
</evidence>
<proteinExistence type="predicted"/>
<evidence type="ECO:0000313" key="3">
    <source>
        <dbReference type="Proteomes" id="UP000014179"/>
    </source>
</evidence>
<accession>S1PC70</accession>
<dbReference type="InterPro" id="IPR029463">
    <property type="entry name" value="Lys_MEP"/>
</dbReference>
<reference evidence="2 3" key="1">
    <citation type="submission" date="2013-01" db="EMBL/GenBank/DDBJ databases">
        <title>The Genome Sequence of Escherichia coli KTE182.</title>
        <authorList>
            <consortium name="The Broad Institute Genome Sequencing Platform"/>
            <consortium name="The Broad Institute Genome Sequencing Center for Infectious Disease"/>
            <person name="Feldgarden M."/>
            <person name="Nielsen K.L."/>
            <person name="Frimodt-Moller N."/>
            <person name="Andersen P.S."/>
            <person name="Walker B."/>
            <person name="Young S.K."/>
            <person name="Zeng Q."/>
            <person name="Gargeya S."/>
            <person name="Fitzgerald M."/>
            <person name="Haas B."/>
            <person name="Abouelleil A."/>
            <person name="Alvarado L."/>
            <person name="Arachchi H.M."/>
            <person name="Berlin A.M."/>
            <person name="Chapman S.B."/>
            <person name="Dewar J."/>
            <person name="Goldberg J."/>
            <person name="Griggs A."/>
            <person name="Gujja S."/>
            <person name="Hansen M."/>
            <person name="Howarth C."/>
            <person name="Imamovic A."/>
            <person name="Larimer J."/>
            <person name="McCowan C."/>
            <person name="Murphy C."/>
            <person name="Neiman D."/>
            <person name="Pearson M."/>
            <person name="Priest M."/>
            <person name="Roberts A."/>
            <person name="Saif S."/>
            <person name="Shea T."/>
            <person name="Sisk P."/>
            <person name="Sykes S."/>
            <person name="Wortman J."/>
            <person name="Nusbaum C."/>
            <person name="Birren B."/>
        </authorList>
    </citation>
    <scope>NUCLEOTIDE SEQUENCE [LARGE SCALE GENOMIC DNA]</scope>
    <source>
        <strain evidence="2 3">KTE182</strain>
    </source>
</reference>
<dbReference type="EMBL" id="ASUG01000042">
    <property type="protein sequence ID" value="EOW95653.1"/>
    <property type="molecule type" value="Genomic_DNA"/>
</dbReference>
<dbReference type="InterPro" id="IPR024079">
    <property type="entry name" value="MetalloPept_cat_dom_sf"/>
</dbReference>
<gene>
    <name evidence="2" type="ORF">A13A_02980</name>
</gene>
<sequence length="246" mass="28076">MSDDRGSSTGTAEKKEECVKEFIVSDKFKKMMDDAFNATKSVLKKRAKNLKDWTENDKQEFSQIFGVSGDVIITSTYFAKRVADKLSENVDARTFMIDGVNRMIMICDSISVESRSCQNGVNLYGNFINNTHIFPGSARVNNGITIGLSPDQYKETLRIEILQNFKKKPFSGRESHVSTLCHELSHFCRYFIDGKHCGGMGTDDVPTEEFDPNFRYTGYARDLVKAHDLMVFKNAYNIERYFEIEP</sequence>
<feature type="domain" description="Lysine-specific metallo-endopeptidase" evidence="1">
    <location>
        <begin position="48"/>
        <end position="243"/>
    </location>
</feature>